<dbReference type="PROSITE" id="PS51257">
    <property type="entry name" value="PROKAR_LIPOPROTEIN"/>
    <property type="match status" value="1"/>
</dbReference>
<accession>A0ABW2BYB3</accession>
<feature type="region of interest" description="Disordered" evidence="1">
    <location>
        <begin position="74"/>
        <end position="95"/>
    </location>
</feature>
<evidence type="ECO:0008006" key="5">
    <source>
        <dbReference type="Google" id="ProtNLM"/>
    </source>
</evidence>
<proteinExistence type="predicted"/>
<dbReference type="Gene3D" id="2.50.20.20">
    <property type="match status" value="1"/>
</dbReference>
<evidence type="ECO:0000256" key="1">
    <source>
        <dbReference type="SAM" id="MobiDB-lite"/>
    </source>
</evidence>
<reference evidence="4" key="1">
    <citation type="journal article" date="2019" name="Int. J. Syst. Evol. Microbiol.">
        <title>The Global Catalogue of Microorganisms (GCM) 10K type strain sequencing project: providing services to taxonomists for standard genome sequencing and annotation.</title>
        <authorList>
            <consortium name="The Broad Institute Genomics Platform"/>
            <consortium name="The Broad Institute Genome Sequencing Center for Infectious Disease"/>
            <person name="Wu L."/>
            <person name="Ma J."/>
        </authorList>
    </citation>
    <scope>NUCLEOTIDE SEQUENCE [LARGE SCALE GENOMIC DNA]</scope>
    <source>
        <strain evidence="4">KCTC 32255</strain>
    </source>
</reference>
<feature type="chain" id="PRO_5045771678" description="Sporulation and spore germination" evidence="2">
    <location>
        <begin position="23"/>
        <end position="305"/>
    </location>
</feature>
<sequence length="305" mass="32396">MMRRAGVLVVSVLLALLTGCEPGDGDAVATPTSTVPGLEAHTDVLELVRAADDAAKRRGTALFALSDGGAIHGDGDALPRPDGAPHPGAAPRKPIGAGRLAYRDGGVDILVRTLQREENIEFRAVGDAVFVQPIGRLVPIARGMPWVRLAAMVRRPLPRILGPEMVHAPSIVDPTHTFDLLVAAGTIVSSERAMLGDTKVTQYDIELDIERLAEHIRLSSAGQPRAALLTALRTLVDQGTTTAPVTLLLDRHDLPRRVRLLNIAALPTRGPDAEDLPMLTVNYRDWGKPVAVAPPPPGSVATVPR</sequence>
<evidence type="ECO:0000313" key="3">
    <source>
        <dbReference type="EMBL" id="MFC6867499.1"/>
    </source>
</evidence>
<name>A0ABW2BYB3_9PSEU</name>
<dbReference type="RefSeq" id="WP_345405494.1">
    <property type="nucleotide sequence ID" value="NZ_BAABLA010000120.1"/>
</dbReference>
<gene>
    <name evidence="3" type="ORF">ACFQGD_10085</name>
</gene>
<evidence type="ECO:0000313" key="4">
    <source>
        <dbReference type="Proteomes" id="UP001596337"/>
    </source>
</evidence>
<feature type="signal peptide" evidence="2">
    <location>
        <begin position="1"/>
        <end position="22"/>
    </location>
</feature>
<keyword evidence="4" id="KW-1185">Reference proteome</keyword>
<dbReference type="EMBL" id="JBHSXX010000001">
    <property type="protein sequence ID" value="MFC6867499.1"/>
    <property type="molecule type" value="Genomic_DNA"/>
</dbReference>
<protein>
    <recommendedName>
        <fullName evidence="5">Sporulation and spore germination</fullName>
    </recommendedName>
</protein>
<dbReference type="Proteomes" id="UP001596337">
    <property type="component" value="Unassembled WGS sequence"/>
</dbReference>
<keyword evidence="2" id="KW-0732">Signal</keyword>
<comment type="caution">
    <text evidence="3">The sequence shown here is derived from an EMBL/GenBank/DDBJ whole genome shotgun (WGS) entry which is preliminary data.</text>
</comment>
<organism evidence="3 4">
    <name type="scientific">Haloechinothrix salitolerans</name>
    <dbReference type="NCBI Taxonomy" id="926830"/>
    <lineage>
        <taxon>Bacteria</taxon>
        <taxon>Bacillati</taxon>
        <taxon>Actinomycetota</taxon>
        <taxon>Actinomycetes</taxon>
        <taxon>Pseudonocardiales</taxon>
        <taxon>Pseudonocardiaceae</taxon>
        <taxon>Haloechinothrix</taxon>
    </lineage>
</organism>
<evidence type="ECO:0000256" key="2">
    <source>
        <dbReference type="SAM" id="SignalP"/>
    </source>
</evidence>